<organism evidence="1 2">
    <name type="scientific">Tropilaelaps mercedesae</name>
    <dbReference type="NCBI Taxonomy" id="418985"/>
    <lineage>
        <taxon>Eukaryota</taxon>
        <taxon>Metazoa</taxon>
        <taxon>Ecdysozoa</taxon>
        <taxon>Arthropoda</taxon>
        <taxon>Chelicerata</taxon>
        <taxon>Arachnida</taxon>
        <taxon>Acari</taxon>
        <taxon>Parasitiformes</taxon>
        <taxon>Mesostigmata</taxon>
        <taxon>Gamasina</taxon>
        <taxon>Dermanyssoidea</taxon>
        <taxon>Laelapidae</taxon>
        <taxon>Tropilaelaps</taxon>
    </lineage>
</organism>
<gene>
    <name evidence="1" type="ORF">BIW11_04645</name>
</gene>
<protein>
    <submittedName>
        <fullName evidence="1">Uncharacterized protein</fullName>
    </submittedName>
</protein>
<evidence type="ECO:0000313" key="2">
    <source>
        <dbReference type="Proteomes" id="UP000192247"/>
    </source>
</evidence>
<sequence>MTFGPPLWLV</sequence>
<reference evidence="1 2" key="1">
    <citation type="journal article" date="2017" name="Gigascience">
        <title>Draft genome of the honey bee ectoparasitic mite, Tropilaelaps mercedesae, is shaped by the parasitic life history.</title>
        <authorList>
            <person name="Dong X."/>
            <person name="Armstrong S.D."/>
            <person name="Xia D."/>
            <person name="Makepeace B.L."/>
            <person name="Darby A.C."/>
            <person name="Kadowaki T."/>
        </authorList>
    </citation>
    <scope>NUCLEOTIDE SEQUENCE [LARGE SCALE GENOMIC DNA]</scope>
    <source>
        <strain evidence="1">Wuxi-XJTLU</strain>
    </source>
</reference>
<accession>A0A1V9X3S2</accession>
<comment type="caution">
    <text evidence="1">The sequence shown here is derived from an EMBL/GenBank/DDBJ whole genome shotgun (WGS) entry which is preliminary data.</text>
</comment>
<name>A0A1V9X3S2_9ACAR</name>
<dbReference type="InParanoid" id="A0A1V9X3S2"/>
<dbReference type="EMBL" id="MNPL01026353">
    <property type="protein sequence ID" value="OQR68023.1"/>
    <property type="molecule type" value="Genomic_DNA"/>
</dbReference>
<dbReference type="Proteomes" id="UP000192247">
    <property type="component" value="Unassembled WGS sequence"/>
</dbReference>
<proteinExistence type="predicted"/>
<keyword evidence="2" id="KW-1185">Reference proteome</keyword>
<evidence type="ECO:0000313" key="1">
    <source>
        <dbReference type="EMBL" id="OQR68023.1"/>
    </source>
</evidence>